<dbReference type="InterPro" id="IPR016186">
    <property type="entry name" value="C-type_lectin-like/link_sf"/>
</dbReference>
<evidence type="ECO:0000256" key="2">
    <source>
        <dbReference type="ARBA" id="ARBA00023157"/>
    </source>
</evidence>
<dbReference type="FunFam" id="3.10.100.10:FF:000109">
    <property type="entry name" value="Uncharacterized protein"/>
    <property type="match status" value="1"/>
</dbReference>
<keyword evidence="9" id="KW-1185">Reference proteome</keyword>
<feature type="domain" description="C-type lectin" evidence="6">
    <location>
        <begin position="446"/>
        <end position="564"/>
    </location>
</feature>
<evidence type="ECO:0000256" key="4">
    <source>
        <dbReference type="SAM" id="Phobius"/>
    </source>
</evidence>
<proteinExistence type="predicted"/>
<dbReference type="Pfam" id="PF00024">
    <property type="entry name" value="PAN_1"/>
    <property type="match status" value="1"/>
</dbReference>
<dbReference type="OrthoDB" id="441660at2759"/>
<dbReference type="PROSITE" id="PS50948">
    <property type="entry name" value="PAN"/>
    <property type="match status" value="1"/>
</dbReference>
<dbReference type="InterPro" id="IPR003609">
    <property type="entry name" value="Pan_app"/>
</dbReference>
<dbReference type="InterPro" id="IPR022041">
    <property type="entry name" value="Methyltransf_FA"/>
</dbReference>
<dbReference type="Gene3D" id="3.50.4.10">
    <property type="entry name" value="Hepatocyte Growth Factor"/>
    <property type="match status" value="1"/>
</dbReference>
<evidence type="ECO:0000259" key="6">
    <source>
        <dbReference type="PROSITE" id="PS50041"/>
    </source>
</evidence>
<dbReference type="InterPro" id="IPR016187">
    <property type="entry name" value="CTDL_fold"/>
</dbReference>
<evidence type="ECO:0000256" key="1">
    <source>
        <dbReference type="ARBA" id="ARBA00022734"/>
    </source>
</evidence>
<dbReference type="CDD" id="cd01099">
    <property type="entry name" value="PAN_AP_HGF"/>
    <property type="match status" value="1"/>
</dbReference>
<dbReference type="CDD" id="cd00037">
    <property type="entry name" value="CLECT"/>
    <property type="match status" value="6"/>
</dbReference>
<feature type="domain" description="C-type lectin" evidence="6">
    <location>
        <begin position="2236"/>
        <end position="2354"/>
    </location>
</feature>
<dbReference type="SUPFAM" id="SSF56436">
    <property type="entry name" value="C-type lectin-like"/>
    <property type="match status" value="15"/>
</dbReference>
<dbReference type="FunFam" id="3.10.100.10:FF:000139">
    <property type="entry name" value="Uncharacterized protein"/>
    <property type="match status" value="1"/>
</dbReference>
<protein>
    <recommendedName>
        <fullName evidence="10">Macrophage mannose receptor 1-like</fullName>
    </recommendedName>
</protein>
<dbReference type="FunFam" id="3.50.4.10:FF:000023">
    <property type="entry name" value="Uncharacterized protein"/>
    <property type="match status" value="1"/>
</dbReference>
<feature type="domain" description="C-type lectin" evidence="6">
    <location>
        <begin position="1801"/>
        <end position="1923"/>
    </location>
</feature>
<dbReference type="PANTHER" id="PTHR22803">
    <property type="entry name" value="MANNOSE, PHOSPHOLIPASE, LECTIN RECEPTOR RELATED"/>
    <property type="match status" value="1"/>
</dbReference>
<dbReference type="InterPro" id="IPR050111">
    <property type="entry name" value="C-type_lectin/snaclec_domain"/>
</dbReference>
<feature type="domain" description="C-type lectin" evidence="6">
    <location>
        <begin position="1108"/>
        <end position="1225"/>
    </location>
</feature>
<feature type="domain" description="C-type lectin" evidence="6">
    <location>
        <begin position="1391"/>
        <end position="1509"/>
    </location>
</feature>
<dbReference type="Pfam" id="PF12248">
    <property type="entry name" value="Methyltransf_FA"/>
    <property type="match status" value="1"/>
</dbReference>
<evidence type="ECO:0000256" key="3">
    <source>
        <dbReference type="SAM" id="MobiDB-lite"/>
    </source>
</evidence>
<dbReference type="EnsemblMetazoa" id="XM_038221270.1">
    <property type="protein sequence ID" value="XP_038077198.1"/>
    <property type="gene ID" value="LOC119745046"/>
</dbReference>
<name>A0A914BLM8_PATMI</name>
<keyword evidence="5" id="KW-0732">Signal</keyword>
<dbReference type="OMA" id="FKWGPGQ"/>
<dbReference type="Pfam" id="PF00059">
    <property type="entry name" value="Lectin_C"/>
    <property type="match status" value="15"/>
</dbReference>
<keyword evidence="2" id="KW-1015">Disulfide bond</keyword>
<feature type="chain" id="PRO_5037781621" description="Macrophage mannose receptor 1-like" evidence="5">
    <location>
        <begin position="19"/>
        <end position="2459"/>
    </location>
</feature>
<feature type="region of interest" description="Disordered" evidence="3">
    <location>
        <begin position="2362"/>
        <end position="2385"/>
    </location>
</feature>
<feature type="domain" description="C-type lectin" evidence="6">
    <location>
        <begin position="163"/>
        <end position="285"/>
    </location>
</feature>
<dbReference type="InterPro" id="IPR018378">
    <property type="entry name" value="C-type_lectin_CS"/>
</dbReference>
<reference evidence="8" key="1">
    <citation type="submission" date="2022-11" db="UniProtKB">
        <authorList>
            <consortium name="EnsemblMetazoa"/>
        </authorList>
    </citation>
    <scope>IDENTIFICATION</scope>
</reference>
<dbReference type="Proteomes" id="UP000887568">
    <property type="component" value="Unplaced"/>
</dbReference>
<keyword evidence="4" id="KW-0472">Membrane</keyword>
<dbReference type="Gene3D" id="3.10.100.10">
    <property type="entry name" value="Mannose-Binding Protein A, subunit A"/>
    <property type="match status" value="15"/>
</dbReference>
<dbReference type="PROSITE" id="PS50041">
    <property type="entry name" value="C_TYPE_LECTIN_2"/>
    <property type="match status" value="15"/>
</dbReference>
<dbReference type="InterPro" id="IPR001304">
    <property type="entry name" value="C-type_lectin-like"/>
</dbReference>
<feature type="domain" description="C-type lectin" evidence="6">
    <location>
        <begin position="1653"/>
        <end position="1774"/>
    </location>
</feature>
<evidence type="ECO:0000256" key="5">
    <source>
        <dbReference type="SAM" id="SignalP"/>
    </source>
</evidence>
<dbReference type="SMART" id="SM00034">
    <property type="entry name" value="CLECT"/>
    <property type="match status" value="15"/>
</dbReference>
<feature type="compositionally biased region" description="Polar residues" evidence="3">
    <location>
        <begin position="2373"/>
        <end position="2384"/>
    </location>
</feature>
<keyword evidence="1" id="KW-0430">Lectin</keyword>
<feature type="domain" description="C-type lectin" evidence="6">
    <location>
        <begin position="2098"/>
        <end position="2212"/>
    </location>
</feature>
<feature type="domain" description="C-type lectin" evidence="6">
    <location>
        <begin position="1951"/>
        <end position="2074"/>
    </location>
</feature>
<dbReference type="FunFam" id="3.10.100.10:FF:000031">
    <property type="entry name" value="macrophage mannose receptor 1"/>
    <property type="match status" value="1"/>
</dbReference>
<dbReference type="CDD" id="cd03590">
    <property type="entry name" value="CLECT_DC-SIGN_like"/>
    <property type="match status" value="1"/>
</dbReference>
<feature type="domain" description="C-type lectin" evidence="6">
    <location>
        <begin position="966"/>
        <end position="1083"/>
    </location>
</feature>
<evidence type="ECO:0008006" key="10">
    <source>
        <dbReference type="Google" id="ProtNLM"/>
    </source>
</evidence>
<keyword evidence="4" id="KW-1133">Transmembrane helix</keyword>
<feature type="domain" description="C-type lectin" evidence="6">
    <location>
        <begin position="742"/>
        <end position="859"/>
    </location>
</feature>
<organism evidence="8 9">
    <name type="scientific">Patiria miniata</name>
    <name type="common">Bat star</name>
    <name type="synonym">Asterina miniata</name>
    <dbReference type="NCBI Taxonomy" id="46514"/>
    <lineage>
        <taxon>Eukaryota</taxon>
        <taxon>Metazoa</taxon>
        <taxon>Echinodermata</taxon>
        <taxon>Eleutherozoa</taxon>
        <taxon>Asterozoa</taxon>
        <taxon>Asteroidea</taxon>
        <taxon>Valvatacea</taxon>
        <taxon>Valvatida</taxon>
        <taxon>Asterinidae</taxon>
        <taxon>Patiria</taxon>
    </lineage>
</organism>
<keyword evidence="4" id="KW-0812">Transmembrane</keyword>
<feature type="domain" description="C-type lectin" evidence="6">
    <location>
        <begin position="28"/>
        <end position="145"/>
    </location>
</feature>
<feature type="domain" description="Apple" evidence="7">
    <location>
        <begin position="858"/>
        <end position="942"/>
    </location>
</feature>
<feature type="transmembrane region" description="Helical" evidence="4">
    <location>
        <begin position="2390"/>
        <end position="2414"/>
    </location>
</feature>
<dbReference type="RefSeq" id="XP_038077198.1">
    <property type="nucleotide sequence ID" value="XM_038221270.1"/>
</dbReference>
<dbReference type="FunFam" id="3.10.100.10:FF:000025">
    <property type="entry name" value="Mannose receptor C-type 1"/>
    <property type="match status" value="1"/>
</dbReference>
<dbReference type="GeneID" id="119745046"/>
<feature type="domain" description="C-type lectin" evidence="6">
    <location>
        <begin position="1522"/>
        <end position="1639"/>
    </location>
</feature>
<evidence type="ECO:0000259" key="7">
    <source>
        <dbReference type="PROSITE" id="PS50948"/>
    </source>
</evidence>
<dbReference type="InterPro" id="IPR033989">
    <property type="entry name" value="CD209-like_CTLD"/>
</dbReference>
<evidence type="ECO:0000313" key="8">
    <source>
        <dbReference type="EnsemblMetazoa" id="XP_038077198.1"/>
    </source>
</evidence>
<evidence type="ECO:0000313" key="9">
    <source>
        <dbReference type="Proteomes" id="UP000887568"/>
    </source>
</evidence>
<feature type="domain" description="C-type lectin" evidence="6">
    <location>
        <begin position="1258"/>
        <end position="1377"/>
    </location>
</feature>
<dbReference type="PROSITE" id="PS00615">
    <property type="entry name" value="C_TYPE_LECTIN_1"/>
    <property type="match status" value="7"/>
</dbReference>
<accession>A0A914BLM8</accession>
<feature type="signal peptide" evidence="5">
    <location>
        <begin position="1"/>
        <end position="18"/>
    </location>
</feature>
<dbReference type="SMART" id="SM00473">
    <property type="entry name" value="PAN_AP"/>
    <property type="match status" value="1"/>
</dbReference>
<sequence>MKWFLLSCLFIFLPTVLSQRCPQGWSLYQDNCFRLFTDWKSVNDARIACQQEGGDLAIITSIEMNTFLADFTEAAGAFAWIGLNDQDTEGSFKWIDGTPLDPALNVLWGSSAPNNDNNQEDCVVLRDNRVWNDVNCLDNKNRICQRPNDAPLKCDEANGWVSAAGKCHKYMDLANSWDDARRYCQERDGDLISVQTDEEQNFALIQARLNQESIWIGATDKISNSAGLYTWPDGSSVGTVTYWAPGQPDNQFFSMGGNCVGILDTSSNGEWSTAPCTSQRKFICEKDEGTCPTGWRIHGGQCYQFNTYSAMSWTDAKHTCEVQGTFLASIFSEDENSYVIRQFDDLESIGITDVWIGISDYNVDGQFAWAEGAAVSYTKWNVGMPFETPNQPDCGTIYLGDSTDAWSTTNCFLPRSFVCKTPVGQPVTPLNPISGVGSCPTGWNLFGDYCYFIDTTGTTFNDAETMCKAKGSKLVSIHTAEEQSYLSLRTSMMNANLWIGLHDRSNEGNFEWLDSTPLDFTNWNTGEPNDYGDGEDCVHLRPDELQAGTWNDQACDANYGYICKKDKACEVLDTVSTDDNFSYRYHPSQANVERVEFRVKAGSDVHVSLSAASSDQPAMYEIIIGGWTNGNSAIRRCGQCTNEVYISTPNFLSANEFRGFWINYDLGTGKLDVGKEGQGTWFMTWTDPQPLDVKYVGYSTGFGFAGEFEFCNLYAGVASTPAPRPTPAFDARCGLGWEYDPLTGQCYWFAFSDYRTWADAREQCMLGGGDLISIVSAQEQTYLNARMVTEREPHVWIGANDIATSGGWVWSDGAPFKFLNWNAGEPNEYGSGENCAELLTSNGRWNDIDCAATQGYVCKKNGYLVTHFTVYPNAYLPDSDILVLRNVYPEECAHRCVMETSFDCRSFDYDRTTKDCMLSDTDRDSVGRLETDVGLDYYQIVPGVAPPTPPATLAPGYRCPDGWSGYGDYCYQAQPGDGTWEEALRDCRTMGADLMSIHDMNENDYIVSIMQQKGLTGQVWSGMSDTAVFLTFEWSDRSPVTFTHWEVNEPNNYEGKNEDCVEVYTSGRWNDQDCEDRNHYICKQMKQNLGPTQFPITPSGCDAGWVAFEASCYKIEGTPEVSWDQAKSDCESMGAHLIVVNERFEQSFMSSQLGLQNGQMFWIGMSEGDTRGSYQWTNGAPITYTHWDRGQPDDSRGSCVAVTSGSAAGLWNVDGCNAGFSYICEAQRAGYTPAPVVTDPPVPTSPSNQGCPVGWVGWGSNCFKVYDPADKKSFWDAEAYCNSVGANLASFHSTEEEVYFVKNAGIYNEDTFWIGLHDTQNEGGFEWTDGSVLQYTNWNYGEPNNAFDGGEDCAEMFFSGAGWNDQNCDDRRGWVCKTSRVLGCSDGWMQYEDKCYSFRPQMLSHDDARAACLDDEADLVIISSSSLNTWLTTNIASTGMDHWIGLHDLTDEGQFEWVDGTPLDPVLANFWDAGQPDNYGAVGEDCTLLRTDGRWNDDTCTYNKAHICQRPIVLCPDGWKLHKGRCYRFMTTYQNWNDAKMTCQGYQGDLAKIDSVETNAWAGKYVSEAGDGHYIGLHDLSNEGRFMWTDGSQLDPSLTSLWSGGAPDDFSDGEDCVVLKPNGKWDDNRCTYKRFYVCQKIGASVCPTGWTAYQGDCFIFKTGTPLAWNDARADCQVDLADLVVVTSLDTNTWLAGFVTPSGKNHWIGLHDVDREGNFFWVDGTTLTDSSPLVSLWDTSAPNNIGQGEDCVVIQPSNQKWGDLDCSLRKLSICMRPYGEIPFTTAAPEYPPCPTDDAWILRGDSCYYFSSVTDAAEGRRSWDGAEQWCNQKGGNLISIHGMDEQDFVNLKVEASNVDSHWIGIREYEIKGVYSWSDGTPVDFDFWAPGEPNDYNGEEQCAETYNGDGKWNDNNCGIDRNFICRKHVNSVTPVTKPTTPAPTGYCPVGAAKFDNRCYVFIGKDEADRKSWEDAREACETSLGSRLAIIHSAPLQSFLTTKLKGLDYRMWIGLSDLTSNSQFRWIDGTALDYTNWNSGEPNEANGEEDCVEMTYDVVAAGEWNDNACSKLNGYICQSYPDPSLNPPLVPISACRAGYSQYGTGCFKVISAPMKFSDANDECRRDNVYLTSIADQYEQAFVETLLHDNGGTPVWIGLVDDKVEGEYRWVDSWPVYFTHWGRSEPSKGAGEGCVAMETNGNWNDTRCSDMYSAVCKYSLETLPTDHPDTPGTCPDGWSPYGSNCYYFQPEGQNLVEWPVADFDCVSMGGQLASIHSKPENEFVRSNTKRTESMWIGLYRSDAGGFSWEDGTGVDFVNWAQDEPSWQWDGEHENCVELYLDRGEWNDLDCKFLKSYVCKMPKIPITGPPGQVTDAPPATNSGVTKSPQKSSGVSAGVIIGIILAVLVAVLLIALVACFLKSRSKTTKAPLDIGTVGFDNAMYSVSTEEVKVSDPTTINTASAEA</sequence>
<dbReference type="SUPFAM" id="SSF57414">
    <property type="entry name" value="Hairpin loop containing domain-like"/>
    <property type="match status" value="1"/>
</dbReference>
<dbReference type="GO" id="GO:0030246">
    <property type="term" value="F:carbohydrate binding"/>
    <property type="evidence" value="ECO:0007669"/>
    <property type="project" value="UniProtKB-KW"/>
</dbReference>
<feature type="domain" description="C-type lectin" evidence="6">
    <location>
        <begin position="298"/>
        <end position="420"/>
    </location>
</feature>